<dbReference type="Gene3D" id="1.10.10.1740">
    <property type="entry name" value="Transmembrane protein 14-like"/>
    <property type="match status" value="1"/>
</dbReference>
<dbReference type="AlphaFoldDB" id="A0A6N7TUW0"/>
<feature type="transmembrane region" description="Helical" evidence="9">
    <location>
        <begin position="52"/>
        <end position="74"/>
    </location>
</feature>
<sequence>MQSQLREDAALVRSHISVSDSIMDYQQLPGRGSSMRADKKTQGWIQLWNRPYTAFVAVFLCAIYETMMLTRLILAPGSANRTLYQVLTSDSWGLPLFVVIIFVALVTLCLRRLYPMATLLVFSGLLALTAAIYGSGCTYLIIPWLVNLYACAVEAKSMASLAAGLCSSTILGLLSIALSANWHHDVHFTDLLYPTGLAFALCLTVAFLSRSVRQSHLSEQALEKEHSHALTLAHERDQAMYQSRVAADLHDSVGHDLTAIIALSEGMDHASGKPEIDEAISMINDLARQGLDDTRTAVKTLQSKARTENNPAQPIGEGHGWDDIKPILDHARQAGISTALTETGHRPQDSEQANLAFTVTREAVTNALRHGRKVNRIVVSWDHDSQGCIDIIVRDDGQLLNNDADDGGDNGTGLARLRAELQAHGGSFHSGPGPNGWTLQARIPPLAATAADNKGKEESA</sequence>
<keyword evidence="7" id="KW-0067">ATP-binding</keyword>
<dbReference type="SUPFAM" id="SSF55874">
    <property type="entry name" value="ATPase domain of HSP90 chaperone/DNA topoisomerase II/histidine kinase"/>
    <property type="match status" value="1"/>
</dbReference>
<dbReference type="EC" id="2.7.13.3" evidence="2"/>
<feature type="transmembrane region" description="Helical" evidence="9">
    <location>
        <begin position="94"/>
        <end position="114"/>
    </location>
</feature>
<keyword evidence="9" id="KW-0812">Transmembrane</keyword>
<evidence type="ECO:0000256" key="6">
    <source>
        <dbReference type="ARBA" id="ARBA00022777"/>
    </source>
</evidence>
<dbReference type="PANTHER" id="PTHR24421">
    <property type="entry name" value="NITRATE/NITRITE SENSOR PROTEIN NARX-RELATED"/>
    <property type="match status" value="1"/>
</dbReference>
<feature type="transmembrane region" description="Helical" evidence="9">
    <location>
        <begin position="158"/>
        <end position="179"/>
    </location>
</feature>
<gene>
    <name evidence="11" type="ORF">GKC41_06235</name>
</gene>
<feature type="transmembrane region" description="Helical" evidence="9">
    <location>
        <begin position="191"/>
        <end position="208"/>
    </location>
</feature>
<keyword evidence="6" id="KW-0418">Kinase</keyword>
<evidence type="ECO:0000256" key="7">
    <source>
        <dbReference type="ARBA" id="ARBA00022840"/>
    </source>
</evidence>
<evidence type="ECO:0000256" key="5">
    <source>
        <dbReference type="ARBA" id="ARBA00022741"/>
    </source>
</evidence>
<evidence type="ECO:0000256" key="8">
    <source>
        <dbReference type="ARBA" id="ARBA00023012"/>
    </source>
</evidence>
<keyword evidence="3" id="KW-0597">Phosphoprotein</keyword>
<evidence type="ECO:0000313" key="11">
    <source>
        <dbReference type="EMBL" id="MSD91252.1"/>
    </source>
</evidence>
<evidence type="ECO:0000256" key="2">
    <source>
        <dbReference type="ARBA" id="ARBA00012438"/>
    </source>
</evidence>
<dbReference type="GO" id="GO:0016020">
    <property type="term" value="C:membrane"/>
    <property type="evidence" value="ECO:0007669"/>
    <property type="project" value="InterPro"/>
</dbReference>
<name>A0A6N7TUW0_9BIFI</name>
<evidence type="ECO:0000259" key="10">
    <source>
        <dbReference type="Pfam" id="PF07730"/>
    </source>
</evidence>
<organism evidence="11 12">
    <name type="scientific">Bifidobacterium asteroides</name>
    <dbReference type="NCBI Taxonomy" id="1684"/>
    <lineage>
        <taxon>Bacteria</taxon>
        <taxon>Bacillati</taxon>
        <taxon>Actinomycetota</taxon>
        <taxon>Actinomycetes</taxon>
        <taxon>Bifidobacteriales</taxon>
        <taxon>Bifidobacteriaceae</taxon>
        <taxon>Bifidobacterium</taxon>
    </lineage>
</organism>
<keyword evidence="5" id="KW-0547">Nucleotide-binding</keyword>
<dbReference type="GO" id="GO:0046983">
    <property type="term" value="F:protein dimerization activity"/>
    <property type="evidence" value="ECO:0007669"/>
    <property type="project" value="InterPro"/>
</dbReference>
<accession>A0A6N7TUW0</accession>
<keyword evidence="4" id="KW-0808">Transferase</keyword>
<proteinExistence type="predicted"/>
<evidence type="ECO:0000256" key="9">
    <source>
        <dbReference type="SAM" id="Phobius"/>
    </source>
</evidence>
<dbReference type="PANTHER" id="PTHR24421:SF10">
    <property type="entry name" value="NITRATE_NITRITE SENSOR PROTEIN NARQ"/>
    <property type="match status" value="1"/>
</dbReference>
<dbReference type="Gene3D" id="3.30.565.10">
    <property type="entry name" value="Histidine kinase-like ATPase, C-terminal domain"/>
    <property type="match status" value="1"/>
</dbReference>
<evidence type="ECO:0000256" key="1">
    <source>
        <dbReference type="ARBA" id="ARBA00000085"/>
    </source>
</evidence>
<dbReference type="InterPro" id="IPR011712">
    <property type="entry name" value="Sig_transdc_His_kin_sub3_dim/P"/>
</dbReference>
<comment type="caution">
    <text evidence="11">The sequence shown here is derived from an EMBL/GenBank/DDBJ whole genome shotgun (WGS) entry which is preliminary data.</text>
</comment>
<dbReference type="Pfam" id="PF07730">
    <property type="entry name" value="HisKA_3"/>
    <property type="match status" value="1"/>
</dbReference>
<dbReference type="EMBL" id="WKKW01000004">
    <property type="protein sequence ID" value="MSD91252.1"/>
    <property type="molecule type" value="Genomic_DNA"/>
</dbReference>
<keyword evidence="9" id="KW-0472">Membrane</keyword>
<feature type="transmembrane region" description="Helical" evidence="9">
    <location>
        <begin position="120"/>
        <end position="146"/>
    </location>
</feature>
<dbReference type="GO" id="GO:0000155">
    <property type="term" value="F:phosphorelay sensor kinase activity"/>
    <property type="evidence" value="ECO:0007669"/>
    <property type="project" value="InterPro"/>
</dbReference>
<dbReference type="Gene3D" id="1.20.5.1930">
    <property type="match status" value="1"/>
</dbReference>
<dbReference type="OrthoDB" id="3193082at2"/>
<feature type="domain" description="Signal transduction histidine kinase subgroup 3 dimerisation and phosphoacceptor" evidence="10">
    <location>
        <begin position="243"/>
        <end position="304"/>
    </location>
</feature>
<dbReference type="Proteomes" id="UP000436357">
    <property type="component" value="Unassembled WGS sequence"/>
</dbReference>
<evidence type="ECO:0000256" key="4">
    <source>
        <dbReference type="ARBA" id="ARBA00022679"/>
    </source>
</evidence>
<evidence type="ECO:0000313" key="12">
    <source>
        <dbReference type="Proteomes" id="UP000436357"/>
    </source>
</evidence>
<evidence type="ECO:0000256" key="3">
    <source>
        <dbReference type="ARBA" id="ARBA00022553"/>
    </source>
</evidence>
<dbReference type="InterPro" id="IPR044890">
    <property type="entry name" value="TMEM14_sf"/>
</dbReference>
<comment type="catalytic activity">
    <reaction evidence="1">
        <text>ATP + protein L-histidine = ADP + protein N-phospho-L-histidine.</text>
        <dbReference type="EC" id="2.7.13.3"/>
    </reaction>
</comment>
<keyword evidence="9" id="KW-1133">Transmembrane helix</keyword>
<dbReference type="InterPro" id="IPR036890">
    <property type="entry name" value="HATPase_C_sf"/>
</dbReference>
<dbReference type="GO" id="GO:0005524">
    <property type="term" value="F:ATP binding"/>
    <property type="evidence" value="ECO:0007669"/>
    <property type="project" value="UniProtKB-KW"/>
</dbReference>
<protein>
    <recommendedName>
        <fullName evidence="2">histidine kinase</fullName>
        <ecNumber evidence="2">2.7.13.3</ecNumber>
    </recommendedName>
</protein>
<reference evidence="11 12" key="1">
    <citation type="submission" date="2019-11" db="EMBL/GenBank/DDBJ databases">
        <title>Draft Genome Sequence of Plant Growth-Promoting Rhizosphere-Associated Bacteria.</title>
        <authorList>
            <person name="Vasilyev I.Y."/>
            <person name="Radchenko V."/>
            <person name="Ilnitskaya E.V."/>
        </authorList>
    </citation>
    <scope>NUCLEOTIDE SEQUENCE [LARGE SCALE GENOMIC DNA]</scope>
    <source>
        <strain evidence="11 12">VRA_9sq_n</strain>
    </source>
</reference>
<keyword evidence="8" id="KW-0902">Two-component regulatory system</keyword>
<dbReference type="InterPro" id="IPR050482">
    <property type="entry name" value="Sensor_HK_TwoCompSys"/>
</dbReference>